<dbReference type="EnsemblPlants" id="AVESA.00010b.r2.5AG0814160.1">
    <property type="protein sequence ID" value="AVESA.00010b.r2.5AG0814160.1.CDS"/>
    <property type="gene ID" value="AVESA.00010b.r2.5AG0814160"/>
</dbReference>
<reference evidence="1" key="1">
    <citation type="submission" date="2021-05" db="EMBL/GenBank/DDBJ databases">
        <authorList>
            <person name="Scholz U."/>
            <person name="Mascher M."/>
            <person name="Fiebig A."/>
        </authorList>
    </citation>
    <scope>NUCLEOTIDE SEQUENCE [LARGE SCALE GENOMIC DNA]</scope>
</reference>
<sequence>MPGTSSAPFSSCVSDAASADAAPNEESMSHFLQGLLEDDQIRPDLQEAATPVPSREEMASMPASLRRVASLESLQKRIHGDRVHHEAVSSIFLDHEIPASP</sequence>
<accession>A0ACD5XR52</accession>
<evidence type="ECO:0000313" key="2">
    <source>
        <dbReference type="Proteomes" id="UP001732700"/>
    </source>
</evidence>
<proteinExistence type="predicted"/>
<keyword evidence="2" id="KW-1185">Reference proteome</keyword>
<reference evidence="1" key="2">
    <citation type="submission" date="2025-09" db="UniProtKB">
        <authorList>
            <consortium name="EnsemblPlants"/>
        </authorList>
    </citation>
    <scope>IDENTIFICATION</scope>
</reference>
<organism evidence="1 2">
    <name type="scientific">Avena sativa</name>
    <name type="common">Oat</name>
    <dbReference type="NCBI Taxonomy" id="4498"/>
    <lineage>
        <taxon>Eukaryota</taxon>
        <taxon>Viridiplantae</taxon>
        <taxon>Streptophyta</taxon>
        <taxon>Embryophyta</taxon>
        <taxon>Tracheophyta</taxon>
        <taxon>Spermatophyta</taxon>
        <taxon>Magnoliopsida</taxon>
        <taxon>Liliopsida</taxon>
        <taxon>Poales</taxon>
        <taxon>Poaceae</taxon>
        <taxon>BOP clade</taxon>
        <taxon>Pooideae</taxon>
        <taxon>Poodae</taxon>
        <taxon>Poeae</taxon>
        <taxon>Poeae Chloroplast Group 1 (Aveneae type)</taxon>
        <taxon>Aveninae</taxon>
        <taxon>Avena</taxon>
    </lineage>
</organism>
<name>A0ACD5XR52_AVESA</name>
<evidence type="ECO:0000313" key="1">
    <source>
        <dbReference type="EnsemblPlants" id="AVESA.00010b.r2.5AG0814160.1.CDS"/>
    </source>
</evidence>
<protein>
    <submittedName>
        <fullName evidence="1">Uncharacterized protein</fullName>
    </submittedName>
</protein>
<dbReference type="Proteomes" id="UP001732700">
    <property type="component" value="Chromosome 5A"/>
</dbReference>